<dbReference type="GO" id="GO:0046872">
    <property type="term" value="F:metal ion binding"/>
    <property type="evidence" value="ECO:0007669"/>
    <property type="project" value="UniProtKB-KW"/>
</dbReference>
<evidence type="ECO:0000256" key="2">
    <source>
        <dbReference type="ARBA" id="ARBA00022842"/>
    </source>
</evidence>
<dbReference type="InterPro" id="IPR042086">
    <property type="entry name" value="MeTrfase_capping"/>
</dbReference>
<dbReference type="EMBL" id="PYDT01000005">
    <property type="protein sequence ID" value="THU59902.1"/>
    <property type="molecule type" value="Genomic_DNA"/>
</dbReference>
<evidence type="ECO:0000313" key="3">
    <source>
        <dbReference type="EMBL" id="THU59902.1"/>
    </source>
</evidence>
<dbReference type="GO" id="GO:0008168">
    <property type="term" value="F:methyltransferase activity"/>
    <property type="evidence" value="ECO:0007669"/>
    <property type="project" value="InterPro"/>
</dbReference>
<dbReference type="Gene3D" id="3.40.50.150">
    <property type="entry name" value="Vaccinia Virus protein VP39"/>
    <property type="match status" value="4"/>
</dbReference>
<dbReference type="PANTHER" id="PTHR31009">
    <property type="entry name" value="S-ADENOSYL-L-METHIONINE:CARBOXYL METHYLTRANSFERASE FAMILY PROTEIN"/>
    <property type="match status" value="1"/>
</dbReference>
<organism evidence="3 4">
    <name type="scientific">Musa balbisiana</name>
    <name type="common">Banana</name>
    <dbReference type="NCBI Taxonomy" id="52838"/>
    <lineage>
        <taxon>Eukaryota</taxon>
        <taxon>Viridiplantae</taxon>
        <taxon>Streptophyta</taxon>
        <taxon>Embryophyta</taxon>
        <taxon>Tracheophyta</taxon>
        <taxon>Spermatophyta</taxon>
        <taxon>Magnoliopsida</taxon>
        <taxon>Liliopsida</taxon>
        <taxon>Zingiberales</taxon>
        <taxon>Musaceae</taxon>
        <taxon>Musa</taxon>
    </lineage>
</organism>
<evidence type="ECO:0000313" key="4">
    <source>
        <dbReference type="Proteomes" id="UP000317650"/>
    </source>
</evidence>
<dbReference type="Proteomes" id="UP000317650">
    <property type="component" value="Chromosome 7"/>
</dbReference>
<dbReference type="STRING" id="52838.A0A4S8JG20"/>
<sequence length="903" mass="101209">MEEEKGDLLVPYYVVGVPGSFYRMLDTVHFFRSSFSLMWLSQIDKVDAFDLPLYGASMQEVKQVIEDEGSFDAEKAESFRVQLASAYLITGLLTASQEKVLHMAKPILEEGIRGIYMSLLPERMAVVDLGCSSGPNTLEVISEVLDVIGKLRRSLGRQEMPEILFFLNDLPGNDFNHVFRSLGDYKRKVEEEKGNLLVPYYVVGVPGSFYGRLFPSQSVHFFNASSCLNWLSQVPEGEQGVPLNNKNIYVAETSPLEVVKAYQDQHQRDLSGFLRCRHAELSYGARMVLSFLGRKGSYPPSGDVGYFYGLLAEALSALVSQGIIEEDKLVSFNLPYYAPSMEEVKAVIHREDLFDLEQAQIFEANWDPFDDSDDDSAAFDSIVSGKNVAGYVRAAFQPLIEEHFGDAILDELFSIYAANVSRHLLQQKSKHYLFVISLKKKKEEEADGDGAAAWVRCNNATDQWRMLLHRSILKSPGLEPMCVSDLLSNVFRVGLTTTIYSRPGVQKALRSMHHRVLRKGMSMQVEEVLHMVGGAGETSYASNSKFQEKALLMTKPVLDDAIGGVYKSLLPVKMVVADLGCSSGPNTFVVMSEVLDVVGDLRRSLQERQEPPEIQFFLNDLPGNDFNHVFRCLGEYKRKVEQEKGNLLVPYYVVGVPGSFYGRLFPRRSVHFFHCSGSLNWLSQVPQGLDTERGASLNNKNIYITETSPPEVVKAYQQQFRRDLSEFLGCRYAELSYEGRLVISFGGRKSNCPTYGQMSHLWGLLAEALNALVLEGMIEEDKLVTFNLPRYAPSMEEVKAVIHGDGLFDVEDAQVFEANWDAFDDSDDDSAAFDSDLSGKNVAKYVRAAVQPLISEQFGDAILDELFCRYAANVSRHLLQQKTKHSVFVISLKKKNESHLAAA</sequence>
<dbReference type="InterPro" id="IPR005299">
    <property type="entry name" value="MeTrfase_7"/>
</dbReference>
<comment type="caution">
    <text evidence="3">The sequence shown here is derived from an EMBL/GenBank/DDBJ whole genome shotgun (WGS) entry which is preliminary data.</text>
</comment>
<dbReference type="AlphaFoldDB" id="A0A4S8JG20"/>
<keyword evidence="2" id="KW-0460">Magnesium</keyword>
<dbReference type="SUPFAM" id="SSF53335">
    <property type="entry name" value="S-adenosyl-L-methionine-dependent methyltransferases"/>
    <property type="match status" value="3"/>
</dbReference>
<proteinExistence type="predicted"/>
<reference evidence="3 4" key="1">
    <citation type="journal article" date="2019" name="Nat. Plants">
        <title>Genome sequencing of Musa balbisiana reveals subgenome evolution and function divergence in polyploid bananas.</title>
        <authorList>
            <person name="Yao X."/>
        </authorList>
    </citation>
    <scope>NUCLEOTIDE SEQUENCE [LARGE SCALE GENOMIC DNA]</scope>
    <source>
        <strain evidence="4">cv. DH-PKW</strain>
        <tissue evidence="3">Leaves</tissue>
    </source>
</reference>
<keyword evidence="1" id="KW-0479">Metal-binding</keyword>
<dbReference type="Gene3D" id="1.10.1200.270">
    <property type="entry name" value="Methyltransferase, alpha-helical capping domain"/>
    <property type="match status" value="2"/>
</dbReference>
<dbReference type="InterPro" id="IPR029063">
    <property type="entry name" value="SAM-dependent_MTases_sf"/>
</dbReference>
<dbReference type="Pfam" id="PF03492">
    <property type="entry name" value="Methyltransf_7"/>
    <property type="match status" value="4"/>
</dbReference>
<evidence type="ECO:0000256" key="1">
    <source>
        <dbReference type="ARBA" id="ARBA00022723"/>
    </source>
</evidence>
<name>A0A4S8JG20_MUSBA</name>
<gene>
    <name evidence="3" type="ORF">C4D60_Mb07t06930</name>
</gene>
<protein>
    <submittedName>
        <fullName evidence="3">Uncharacterized protein</fullName>
    </submittedName>
</protein>
<accession>A0A4S8JG20</accession>
<keyword evidence="4" id="KW-1185">Reference proteome</keyword>